<evidence type="ECO:0000256" key="1">
    <source>
        <dbReference type="SAM" id="MobiDB-lite"/>
    </source>
</evidence>
<feature type="compositionally biased region" description="Basic and acidic residues" evidence="1">
    <location>
        <begin position="578"/>
        <end position="588"/>
    </location>
</feature>
<protein>
    <submittedName>
        <fullName evidence="2">Uncharacterized protein</fullName>
    </submittedName>
</protein>
<dbReference type="RefSeq" id="XP_049131783.1">
    <property type="nucleotide sequence ID" value="XM_049275826.1"/>
</dbReference>
<keyword evidence="3" id="KW-1185">Reference proteome</keyword>
<dbReference type="Proteomes" id="UP001055115">
    <property type="component" value="Unassembled WGS sequence"/>
</dbReference>
<feature type="compositionally biased region" description="Low complexity" evidence="1">
    <location>
        <begin position="492"/>
        <end position="503"/>
    </location>
</feature>
<feature type="compositionally biased region" description="Low complexity" evidence="1">
    <location>
        <begin position="474"/>
        <end position="484"/>
    </location>
</feature>
<evidence type="ECO:0000313" key="2">
    <source>
        <dbReference type="EMBL" id="GKT49433.1"/>
    </source>
</evidence>
<feature type="region of interest" description="Disordered" evidence="1">
    <location>
        <begin position="551"/>
        <end position="653"/>
    </location>
</feature>
<feature type="compositionally biased region" description="Polar residues" evidence="1">
    <location>
        <begin position="599"/>
        <end position="608"/>
    </location>
</feature>
<accession>A0AA37PBW6</accession>
<gene>
    <name evidence="2" type="ORF">ColSpa_09614</name>
</gene>
<sequence length="653" mass="71142">MYVSTREGGTCAFRTPNPKELHEMEWQIGIGRAGKFVKEEQVVPATPPSQAADASNCNDNTEAERGRVHGPGVRRPTYVFRALKSGRDAMRIQDPRERRPENRRRVWLTNMFGLETALSLRERPDPKPVPLPEGCVTPHPIFARKFSLIADSQPLPPSLSHEMMPTADTKARKLLADAAVQGVMGPSYEFRGPFTPQLGFDGGLDHRQVVLEPCTAPSRANGRALHHKTASPRRQADVESPRQTRTPRSQRGHDWFGLDTAYPGPNLPSHSPQARSAGPDSLPGTAYSEATKRDSRPHPQPSNNWFGLDGAADDCVDSRPSEVDRVRCRSMVRSPCGVAAKDDGSHAPADFGLNVPSTWSAARHSEQWQQAVSFSNTGGKLGVPDHRWLVDDNPRIHPVRIVDEETHKLRHAPSLDQLRSPTLSAKRADSILLQSWTTPDDDGVQKVATEVMLGKARELTITKQQPVLRDVGRASRSSGMASSERSGKLSHSRASSRPSSSSRQDTTQSGRHPLRLSGPAEALGLTRHAQARHQPSFSDFYAYVQGDCSRPGSANGSQVGVGGVRGSQASYSDYQAPEARRGQGESRSDAGLSCPEMSYPSQGESEISASHAGDHETALSVLQKGGSSRSSEDSAISDEDYEEQRISQTPKGT</sequence>
<proteinExistence type="predicted"/>
<feature type="region of interest" description="Disordered" evidence="1">
    <location>
        <begin position="42"/>
        <end position="73"/>
    </location>
</feature>
<feature type="region of interest" description="Disordered" evidence="1">
    <location>
        <begin position="215"/>
        <end position="306"/>
    </location>
</feature>
<organism evidence="2 3">
    <name type="scientific">Colletotrichum spaethianum</name>
    <dbReference type="NCBI Taxonomy" id="700344"/>
    <lineage>
        <taxon>Eukaryota</taxon>
        <taxon>Fungi</taxon>
        <taxon>Dikarya</taxon>
        <taxon>Ascomycota</taxon>
        <taxon>Pezizomycotina</taxon>
        <taxon>Sordariomycetes</taxon>
        <taxon>Hypocreomycetidae</taxon>
        <taxon>Glomerellales</taxon>
        <taxon>Glomerellaceae</taxon>
        <taxon>Colletotrichum</taxon>
        <taxon>Colletotrichum spaethianum species complex</taxon>
    </lineage>
</organism>
<name>A0AA37PBW6_9PEZI</name>
<dbReference type="AlphaFoldDB" id="A0AA37PBW6"/>
<comment type="caution">
    <text evidence="2">The sequence shown here is derived from an EMBL/GenBank/DDBJ whole genome shotgun (WGS) entry which is preliminary data.</text>
</comment>
<dbReference type="GeneID" id="73330416"/>
<feature type="compositionally biased region" description="Polar residues" evidence="1">
    <location>
        <begin position="48"/>
        <end position="60"/>
    </location>
</feature>
<dbReference type="EMBL" id="BQXU01000029">
    <property type="protein sequence ID" value="GKT49433.1"/>
    <property type="molecule type" value="Genomic_DNA"/>
</dbReference>
<evidence type="ECO:0000313" key="3">
    <source>
        <dbReference type="Proteomes" id="UP001055115"/>
    </source>
</evidence>
<feature type="region of interest" description="Disordered" evidence="1">
    <location>
        <begin position="467"/>
        <end position="517"/>
    </location>
</feature>
<reference evidence="2 3" key="1">
    <citation type="submission" date="2022-03" db="EMBL/GenBank/DDBJ databases">
        <title>Genome data of Colletotrichum spp.</title>
        <authorList>
            <person name="Utami Y.D."/>
            <person name="Hiruma K."/>
        </authorList>
    </citation>
    <scope>NUCLEOTIDE SEQUENCE [LARGE SCALE GENOMIC DNA]</scope>
    <source>
        <strain evidence="2 3">MAFF 239500</strain>
    </source>
</reference>